<accession>A0A431UT24</accession>
<dbReference type="GO" id="GO:0008206">
    <property type="term" value="P:bile acid metabolic process"/>
    <property type="evidence" value="ECO:0007669"/>
    <property type="project" value="UniProtKB-ARBA"/>
</dbReference>
<comment type="similarity">
    <text evidence="1">Belongs to the short-chain dehydrogenases/reductases (SDR) family.</text>
</comment>
<dbReference type="CDD" id="cd05233">
    <property type="entry name" value="SDR_c"/>
    <property type="match status" value="1"/>
</dbReference>
<dbReference type="InterPro" id="IPR020904">
    <property type="entry name" value="Sc_DH/Rdtase_CS"/>
</dbReference>
<dbReference type="PANTHER" id="PTHR24321">
    <property type="entry name" value="DEHYDROGENASES, SHORT CHAIN"/>
    <property type="match status" value="1"/>
</dbReference>
<dbReference type="InterPro" id="IPR002347">
    <property type="entry name" value="SDR_fam"/>
</dbReference>
<dbReference type="GO" id="GO:0016491">
    <property type="term" value="F:oxidoreductase activity"/>
    <property type="evidence" value="ECO:0007669"/>
    <property type="project" value="UniProtKB-KW"/>
</dbReference>
<dbReference type="RefSeq" id="WP_126294607.1">
    <property type="nucleotide sequence ID" value="NZ_JAXUAO010000090.1"/>
</dbReference>
<name>A0A431UT24_9BACI</name>
<organism evidence="3 4">
    <name type="scientific">Lysinibacillus telephonicus</name>
    <dbReference type="NCBI Taxonomy" id="1714840"/>
    <lineage>
        <taxon>Bacteria</taxon>
        <taxon>Bacillati</taxon>
        <taxon>Bacillota</taxon>
        <taxon>Bacilli</taxon>
        <taxon>Bacillales</taxon>
        <taxon>Bacillaceae</taxon>
        <taxon>Lysinibacillus</taxon>
    </lineage>
</organism>
<dbReference type="NCBIfam" id="NF005559">
    <property type="entry name" value="PRK07231.1"/>
    <property type="match status" value="1"/>
</dbReference>
<dbReference type="SUPFAM" id="SSF51735">
    <property type="entry name" value="NAD(P)-binding Rossmann-fold domains"/>
    <property type="match status" value="1"/>
</dbReference>
<evidence type="ECO:0000313" key="3">
    <source>
        <dbReference type="EMBL" id="RTQ92663.1"/>
    </source>
</evidence>
<dbReference type="PRINTS" id="PR00080">
    <property type="entry name" value="SDRFAMILY"/>
</dbReference>
<dbReference type="PRINTS" id="PR00081">
    <property type="entry name" value="GDHRDH"/>
</dbReference>
<keyword evidence="4" id="KW-1185">Reference proteome</keyword>
<dbReference type="PROSITE" id="PS00061">
    <property type="entry name" value="ADH_SHORT"/>
    <property type="match status" value="1"/>
</dbReference>
<gene>
    <name evidence="3" type="ORF">EKG35_11500</name>
</gene>
<evidence type="ECO:0000313" key="4">
    <source>
        <dbReference type="Proteomes" id="UP000276349"/>
    </source>
</evidence>
<sequence length="254" mass="27370">MARFKGKVAIITGAGSGMGRATAIEFAKDGATIVIVDLNEQGARETEKIVQEYNVPTKVIIGDISQKEAVQNIINSTVEEFKTIDILANIAGIPMTFTPLEEVEEEFWDKQMAINVKSAFLLAKYALPYLKNNDSKGSIVNIASIASVRPRPGITAYCAAKGALVQLSRSLALEVAHTGVRVNVINPGPAETPMLEKFYGNMDPVEGRKLYEDSVPIGRLCQPEDIAKMVAYLSSDDASFITGAVYNVDGGRGL</sequence>
<keyword evidence="2" id="KW-0560">Oxidoreductase</keyword>
<evidence type="ECO:0000256" key="1">
    <source>
        <dbReference type="ARBA" id="ARBA00006484"/>
    </source>
</evidence>
<dbReference type="AlphaFoldDB" id="A0A431UT24"/>
<evidence type="ECO:0000256" key="2">
    <source>
        <dbReference type="ARBA" id="ARBA00023002"/>
    </source>
</evidence>
<dbReference type="OrthoDB" id="286404at2"/>
<comment type="caution">
    <text evidence="3">The sequence shown here is derived from an EMBL/GenBank/DDBJ whole genome shotgun (WGS) entry which is preliminary data.</text>
</comment>
<dbReference type="PANTHER" id="PTHR24321:SF8">
    <property type="entry name" value="ESTRADIOL 17-BETA-DEHYDROGENASE 8-RELATED"/>
    <property type="match status" value="1"/>
</dbReference>
<reference evidence="3 4" key="1">
    <citation type="submission" date="2018-12" db="EMBL/GenBank/DDBJ databases">
        <authorList>
            <person name="Yu L."/>
        </authorList>
    </citation>
    <scope>NUCLEOTIDE SEQUENCE [LARGE SCALE GENOMIC DNA]</scope>
    <source>
        <strain evidence="3 4">S5H2222</strain>
    </source>
</reference>
<proteinExistence type="inferred from homology"/>
<dbReference type="FunFam" id="3.40.50.720:FF:000084">
    <property type="entry name" value="Short-chain dehydrogenase reductase"/>
    <property type="match status" value="1"/>
</dbReference>
<dbReference type="Gene3D" id="3.40.50.720">
    <property type="entry name" value="NAD(P)-binding Rossmann-like Domain"/>
    <property type="match status" value="1"/>
</dbReference>
<dbReference type="Proteomes" id="UP000276349">
    <property type="component" value="Unassembled WGS sequence"/>
</dbReference>
<dbReference type="InterPro" id="IPR036291">
    <property type="entry name" value="NAD(P)-bd_dom_sf"/>
</dbReference>
<dbReference type="EMBL" id="RXNR01000029">
    <property type="protein sequence ID" value="RTQ92663.1"/>
    <property type="molecule type" value="Genomic_DNA"/>
</dbReference>
<protein>
    <submittedName>
        <fullName evidence="3">SDR family oxidoreductase</fullName>
    </submittedName>
</protein>
<dbReference type="Pfam" id="PF13561">
    <property type="entry name" value="adh_short_C2"/>
    <property type="match status" value="1"/>
</dbReference>